<dbReference type="SUPFAM" id="SSF52949">
    <property type="entry name" value="Macro domain-like"/>
    <property type="match status" value="1"/>
</dbReference>
<organism evidence="2 3">
    <name type="scientific">Bugula neritina</name>
    <name type="common">Brown bryozoan</name>
    <name type="synonym">Sertularia neritina</name>
    <dbReference type="NCBI Taxonomy" id="10212"/>
    <lineage>
        <taxon>Eukaryota</taxon>
        <taxon>Metazoa</taxon>
        <taxon>Spiralia</taxon>
        <taxon>Lophotrochozoa</taxon>
        <taxon>Bryozoa</taxon>
        <taxon>Gymnolaemata</taxon>
        <taxon>Cheilostomatida</taxon>
        <taxon>Flustrina</taxon>
        <taxon>Buguloidea</taxon>
        <taxon>Bugulidae</taxon>
        <taxon>Bugula</taxon>
    </lineage>
</organism>
<dbReference type="OrthoDB" id="412814at2759"/>
<evidence type="ECO:0000313" key="2">
    <source>
        <dbReference type="EMBL" id="KAF6034212.1"/>
    </source>
</evidence>
<protein>
    <submittedName>
        <fullName evidence="2">LAP3</fullName>
    </submittedName>
</protein>
<sequence length="219" mass="24242">MRYNNYLTLVCRASRLPMISTSFARSLSSAMSKALTKSNRTALVLGLYKDADGEAKYTKSTAKYLEKHPELASQLPHIIGSKFEKGAVRIVYDQKDYDVVCLTNIGKDSAEKYSELEEVYTNREDIRSSISKSIRALAEQSVSHVAVDSCGDPQASAEGAVLSNYAFDEFKTVKKDKVEITPYEIADNALTQWDCGVTVAEAQNFSRWLVVDNSASLPT</sequence>
<keyword evidence="3" id="KW-1185">Reference proteome</keyword>
<dbReference type="Gene3D" id="3.40.220.10">
    <property type="entry name" value="Leucine Aminopeptidase, subunit E, domain 1"/>
    <property type="match status" value="1"/>
</dbReference>
<accession>A0A7J7K6G5</accession>
<comment type="caution">
    <text evidence="2">The sequence shown here is derived from an EMBL/GenBank/DDBJ whole genome shotgun (WGS) entry which is preliminary data.</text>
</comment>
<dbReference type="Proteomes" id="UP000593567">
    <property type="component" value="Unassembled WGS sequence"/>
</dbReference>
<evidence type="ECO:0000313" key="3">
    <source>
        <dbReference type="Proteomes" id="UP000593567"/>
    </source>
</evidence>
<feature type="domain" description="Peptidase M17 leucyl aminopeptidase N-terminal" evidence="1">
    <location>
        <begin position="84"/>
        <end position="173"/>
    </location>
</feature>
<reference evidence="2" key="1">
    <citation type="submission" date="2020-06" db="EMBL/GenBank/DDBJ databases">
        <title>Draft genome of Bugula neritina, a colonial animal packing powerful symbionts and potential medicines.</title>
        <authorList>
            <person name="Rayko M."/>
        </authorList>
    </citation>
    <scope>NUCLEOTIDE SEQUENCE [LARGE SCALE GENOMIC DNA]</scope>
    <source>
        <strain evidence="2">Kwan_BN1</strain>
    </source>
</reference>
<proteinExistence type="predicted"/>
<dbReference type="EMBL" id="VXIV02001127">
    <property type="protein sequence ID" value="KAF6034212.1"/>
    <property type="molecule type" value="Genomic_DNA"/>
</dbReference>
<dbReference type="InterPro" id="IPR008283">
    <property type="entry name" value="Peptidase_M17_N"/>
</dbReference>
<evidence type="ECO:0000259" key="1">
    <source>
        <dbReference type="Pfam" id="PF02789"/>
    </source>
</evidence>
<gene>
    <name evidence="2" type="ORF">EB796_007479</name>
</gene>
<dbReference type="AlphaFoldDB" id="A0A7J7K6G5"/>
<dbReference type="GO" id="GO:0006508">
    <property type="term" value="P:proteolysis"/>
    <property type="evidence" value="ECO:0007669"/>
    <property type="project" value="InterPro"/>
</dbReference>
<dbReference type="GO" id="GO:0070006">
    <property type="term" value="F:metalloaminopeptidase activity"/>
    <property type="evidence" value="ECO:0007669"/>
    <property type="project" value="InterPro"/>
</dbReference>
<name>A0A7J7K6G5_BUGNE</name>
<dbReference type="Pfam" id="PF02789">
    <property type="entry name" value="Peptidase_M17_N"/>
    <property type="match status" value="1"/>
</dbReference>
<dbReference type="InterPro" id="IPR043472">
    <property type="entry name" value="Macro_dom-like"/>
</dbReference>